<name>A0ABW5P2P4_9DEIO</name>
<keyword evidence="8" id="KW-1185">Reference proteome</keyword>
<dbReference type="Pfam" id="PF00239">
    <property type="entry name" value="Resolvase"/>
    <property type="match status" value="1"/>
</dbReference>
<keyword evidence="2" id="KW-0238">DNA-binding</keyword>
<evidence type="ECO:0000256" key="1">
    <source>
        <dbReference type="ARBA" id="ARBA00022908"/>
    </source>
</evidence>
<comment type="caution">
    <text evidence="7">The sequence shown here is derived from an EMBL/GenBank/DDBJ whole genome shotgun (WGS) entry which is preliminary data.</text>
</comment>
<organism evidence="7 8">
    <name type="scientific">Deinococcus taklimakanensis</name>
    <dbReference type="NCBI Taxonomy" id="536443"/>
    <lineage>
        <taxon>Bacteria</taxon>
        <taxon>Thermotogati</taxon>
        <taxon>Deinococcota</taxon>
        <taxon>Deinococci</taxon>
        <taxon>Deinococcales</taxon>
        <taxon>Deinococcaceae</taxon>
        <taxon>Deinococcus</taxon>
    </lineage>
</organism>
<dbReference type="Gene3D" id="3.40.50.1390">
    <property type="entry name" value="Resolvase, N-terminal catalytic domain"/>
    <property type="match status" value="1"/>
</dbReference>
<reference evidence="8" key="1">
    <citation type="journal article" date="2019" name="Int. J. Syst. Evol. Microbiol.">
        <title>The Global Catalogue of Microorganisms (GCM) 10K type strain sequencing project: providing services to taxonomists for standard genome sequencing and annotation.</title>
        <authorList>
            <consortium name="The Broad Institute Genomics Platform"/>
            <consortium name="The Broad Institute Genome Sequencing Center for Infectious Disease"/>
            <person name="Wu L."/>
            <person name="Ma J."/>
        </authorList>
    </citation>
    <scope>NUCLEOTIDE SEQUENCE [LARGE SCALE GENOMIC DNA]</scope>
    <source>
        <strain evidence="8">KCTC 33842</strain>
    </source>
</reference>
<evidence type="ECO:0000256" key="2">
    <source>
        <dbReference type="ARBA" id="ARBA00023125"/>
    </source>
</evidence>
<gene>
    <name evidence="7" type="ORF">ACFSR9_08710</name>
</gene>
<keyword evidence="1" id="KW-0229">DNA integration</keyword>
<evidence type="ECO:0000313" key="7">
    <source>
        <dbReference type="EMBL" id="MFD2609516.1"/>
    </source>
</evidence>
<feature type="active site" description="O-(5'-phospho-DNA)-serine intermediate" evidence="4">
    <location>
        <position position="13"/>
    </location>
</feature>
<dbReference type="CDD" id="cd00338">
    <property type="entry name" value="Ser_Recombinase"/>
    <property type="match status" value="1"/>
</dbReference>
<feature type="domain" description="Resolvase/invertase-type recombinase catalytic" evidence="5">
    <location>
        <begin position="5"/>
        <end position="151"/>
    </location>
</feature>
<accession>A0ABW5P2P4</accession>
<dbReference type="InterPro" id="IPR006119">
    <property type="entry name" value="Resolv_N"/>
</dbReference>
<evidence type="ECO:0000256" key="3">
    <source>
        <dbReference type="ARBA" id="ARBA00023172"/>
    </source>
</evidence>
<evidence type="ECO:0000259" key="5">
    <source>
        <dbReference type="PROSITE" id="PS51736"/>
    </source>
</evidence>
<dbReference type="Pfam" id="PF07508">
    <property type="entry name" value="Recombinase"/>
    <property type="match status" value="1"/>
</dbReference>
<dbReference type="InterPro" id="IPR036162">
    <property type="entry name" value="Resolvase-like_N_sf"/>
</dbReference>
<dbReference type="PROSITE" id="PS51736">
    <property type="entry name" value="RECOMBINASES_3"/>
    <property type="match status" value="1"/>
</dbReference>
<dbReference type="PANTHER" id="PTHR30461:SF23">
    <property type="entry name" value="DNA RECOMBINASE-RELATED"/>
    <property type="match status" value="1"/>
</dbReference>
<evidence type="ECO:0000259" key="6">
    <source>
        <dbReference type="PROSITE" id="PS51737"/>
    </source>
</evidence>
<dbReference type="InterPro" id="IPR050639">
    <property type="entry name" value="SSR_resolvase"/>
</dbReference>
<dbReference type="PROSITE" id="PS00397">
    <property type="entry name" value="RECOMBINASES_1"/>
    <property type="match status" value="1"/>
</dbReference>
<dbReference type="InterPro" id="IPR011109">
    <property type="entry name" value="DNA_bind_recombinase_dom"/>
</dbReference>
<dbReference type="Proteomes" id="UP001597475">
    <property type="component" value="Unassembled WGS sequence"/>
</dbReference>
<dbReference type="Gene3D" id="3.90.1750.20">
    <property type="entry name" value="Putative Large Serine Recombinase, Chain B, Domain 2"/>
    <property type="match status" value="1"/>
</dbReference>
<protein>
    <submittedName>
        <fullName evidence="7">Recombinase family protein</fullName>
    </submittedName>
</protein>
<dbReference type="PANTHER" id="PTHR30461">
    <property type="entry name" value="DNA-INVERTASE FROM LAMBDOID PROPHAGE"/>
    <property type="match status" value="1"/>
</dbReference>
<feature type="domain" description="Recombinase" evidence="6">
    <location>
        <begin position="157"/>
        <end position="268"/>
    </location>
</feature>
<dbReference type="PROSITE" id="PS51737">
    <property type="entry name" value="RECOMBINASE_DNA_BIND"/>
    <property type="match status" value="1"/>
</dbReference>
<dbReference type="SUPFAM" id="SSF53041">
    <property type="entry name" value="Resolvase-like"/>
    <property type="match status" value="1"/>
</dbReference>
<dbReference type="InterPro" id="IPR038109">
    <property type="entry name" value="DNA_bind_recomb_sf"/>
</dbReference>
<dbReference type="RefSeq" id="WP_386844950.1">
    <property type="nucleotide sequence ID" value="NZ_JBHUMK010000037.1"/>
</dbReference>
<proteinExistence type="predicted"/>
<dbReference type="SMART" id="SM00857">
    <property type="entry name" value="Resolvase"/>
    <property type="match status" value="1"/>
</dbReference>
<evidence type="ECO:0000313" key="8">
    <source>
        <dbReference type="Proteomes" id="UP001597475"/>
    </source>
</evidence>
<keyword evidence="3" id="KW-0233">DNA recombination</keyword>
<sequence>MTPRPAALYLRVSTAAQAGDERFGLAVQTRAAQLYADQHGLKLTRTYQDVITGTRATRQALDQLLDEAGQYEAVLVSSVDRLARRTGIAYAVLEELLDTGMQVHSADMGLIDPHDEMSALNFGVRSVFAQTDHMRIAKRLKGGMLAKVRSGKPVVPPTGYGWRDGEHYEPEAQWIRQMFTWAQEGWSVLKISRELNRLGVTTRTGGRWADSAVKYLLKNPLHKGLYTFGKARKGRGDGRDLVTCEVPAIITAQQWDAVQRSLAQRSTGGRPNTVDLNVLPLAKRLRCGVCGSTMSAKSHHPHPSRPGSTVTYHDYHCYRTSIRDGKQTEKCTHRRHYGVKKFHPFLLEQLRALAFDDVALLAAINTEPPAPLDTGPAVAAIDKRLKNLKLLALDGGLSPAEYRETREELEAQKAALTAPAANLKLEPPDLTRARQQLLEALSLPALLDTVRALDLQAVVHPDGRVDITLNGL</sequence>
<dbReference type="InterPro" id="IPR006118">
    <property type="entry name" value="Recombinase_CS"/>
</dbReference>
<evidence type="ECO:0000256" key="4">
    <source>
        <dbReference type="PROSITE-ProRule" id="PRU10137"/>
    </source>
</evidence>
<dbReference type="EMBL" id="JBHUMK010000037">
    <property type="protein sequence ID" value="MFD2609516.1"/>
    <property type="molecule type" value="Genomic_DNA"/>
</dbReference>